<feature type="transmembrane region" description="Helical" evidence="17">
    <location>
        <begin position="482"/>
        <end position="500"/>
    </location>
</feature>
<dbReference type="GO" id="GO:0008137">
    <property type="term" value="F:NADH dehydrogenase (ubiquinone) activity"/>
    <property type="evidence" value="ECO:0007669"/>
    <property type="project" value="UniProtKB-EC"/>
</dbReference>
<feature type="transmembrane region" description="Helical" evidence="17">
    <location>
        <begin position="147"/>
        <end position="165"/>
    </location>
</feature>
<evidence type="ECO:0000256" key="4">
    <source>
        <dbReference type="ARBA" id="ARBA00021096"/>
    </source>
</evidence>
<dbReference type="EC" id="7.1.1.2" evidence="3 17"/>
<feature type="transmembrane region" description="Helical" evidence="17">
    <location>
        <begin position="376"/>
        <end position="395"/>
    </location>
</feature>
<evidence type="ECO:0000256" key="6">
    <source>
        <dbReference type="ARBA" id="ARBA00022660"/>
    </source>
</evidence>
<comment type="function">
    <text evidence="1">Core subunit of the mitochondrial membrane respiratory chain NADH dehydrogenase (Complex I) that is believed to belong to the minimal assembly required for catalysis. Complex I functions in the transfer of electrons from NADH to the respiratory chain. The immediate electron acceptor for the enzyme is believed to be ubiquinone.</text>
</comment>
<feature type="domain" description="NADH-Ubiquinone oxidoreductase (complex I) chain 5 N-terminal" evidence="19">
    <location>
        <begin position="37"/>
        <end position="85"/>
    </location>
</feature>
<evidence type="ECO:0000313" key="23">
    <source>
        <dbReference type="EMBL" id="AHG53317.1"/>
    </source>
</evidence>
<evidence type="ECO:0000256" key="2">
    <source>
        <dbReference type="ARBA" id="ARBA00004448"/>
    </source>
</evidence>
<comment type="catalytic activity">
    <reaction evidence="16 17">
        <text>a ubiquinone + NADH + 5 H(+)(in) = a ubiquinol + NAD(+) + 4 H(+)(out)</text>
        <dbReference type="Rhea" id="RHEA:29091"/>
        <dbReference type="Rhea" id="RHEA-COMP:9565"/>
        <dbReference type="Rhea" id="RHEA-COMP:9566"/>
        <dbReference type="ChEBI" id="CHEBI:15378"/>
        <dbReference type="ChEBI" id="CHEBI:16389"/>
        <dbReference type="ChEBI" id="CHEBI:17976"/>
        <dbReference type="ChEBI" id="CHEBI:57540"/>
        <dbReference type="ChEBI" id="CHEBI:57945"/>
        <dbReference type="EC" id="7.1.1.2"/>
    </reaction>
</comment>
<evidence type="ECO:0000256" key="14">
    <source>
        <dbReference type="ARBA" id="ARBA00023128"/>
    </source>
</evidence>
<keyword evidence="7 17" id="KW-0812">Transmembrane</keyword>
<evidence type="ECO:0000256" key="11">
    <source>
        <dbReference type="ARBA" id="ARBA00022989"/>
    </source>
</evidence>
<dbReference type="EMBL" id="KF824860">
    <property type="protein sequence ID" value="AHG53239.1"/>
    <property type="molecule type" value="Genomic_DNA"/>
</dbReference>
<keyword evidence="10" id="KW-0249">Electron transport</keyword>
<dbReference type="PRINTS" id="PR01435">
    <property type="entry name" value="NPOXDRDTASE5"/>
</dbReference>
<keyword evidence="11 17" id="KW-1133">Transmembrane helix</keyword>
<comment type="function">
    <text evidence="17">Core subunit of the mitochondrial membrane respiratory chain NADH dehydrogenase (Complex I) which catalyzes electron transfer from NADH through the respiratory chain, using ubiquinone as an electron acceptor. Essential for the catalytic activity and assembly of complex I.</text>
</comment>
<evidence type="ECO:0000256" key="15">
    <source>
        <dbReference type="ARBA" id="ARBA00023136"/>
    </source>
</evidence>
<dbReference type="InterPro" id="IPR001750">
    <property type="entry name" value="ND/Mrp_TM"/>
</dbReference>
<dbReference type="InterPro" id="IPR003945">
    <property type="entry name" value="NU5C-like"/>
</dbReference>
<dbReference type="AlphaFoldDB" id="W8DV84"/>
<evidence type="ECO:0000256" key="5">
    <source>
        <dbReference type="ARBA" id="ARBA00022448"/>
    </source>
</evidence>
<keyword evidence="12 17" id="KW-0520">NAD</keyword>
<feature type="transmembrane region" description="Helical" evidence="17">
    <location>
        <begin position="335"/>
        <end position="356"/>
    </location>
</feature>
<dbReference type="PRINTS" id="PR01434">
    <property type="entry name" value="NADHDHGNASE5"/>
</dbReference>
<evidence type="ECO:0000256" key="17">
    <source>
        <dbReference type="RuleBase" id="RU003404"/>
    </source>
</evidence>
<dbReference type="Pfam" id="PF06455">
    <property type="entry name" value="NADH5_C"/>
    <property type="match status" value="1"/>
</dbReference>
<dbReference type="PANTHER" id="PTHR42829:SF2">
    <property type="entry name" value="NADH-UBIQUINONE OXIDOREDUCTASE CHAIN 5"/>
    <property type="match status" value="1"/>
</dbReference>
<dbReference type="GO" id="GO:0042773">
    <property type="term" value="P:ATP synthesis coupled electron transport"/>
    <property type="evidence" value="ECO:0007669"/>
    <property type="project" value="InterPro"/>
</dbReference>
<feature type="domain" description="NADH:quinone oxidoreductase/Mrp antiporter transmembrane" evidence="18">
    <location>
        <begin position="102"/>
        <end position="385"/>
    </location>
</feature>
<keyword evidence="9" id="KW-1278">Translocase</keyword>
<evidence type="ECO:0000256" key="7">
    <source>
        <dbReference type="ARBA" id="ARBA00022692"/>
    </source>
</evidence>
<dbReference type="CTD" id="4540"/>
<dbReference type="Pfam" id="PF00361">
    <property type="entry name" value="Proton_antipo_M"/>
    <property type="match status" value="1"/>
</dbReference>
<keyword evidence="14 17" id="KW-0496">Mitochondrion</keyword>
<proteinExistence type="inferred from homology"/>
<protein>
    <recommendedName>
        <fullName evidence="4 17">NADH-ubiquinone oxidoreductase chain 5</fullName>
        <ecNumber evidence="3 17">7.1.1.2</ecNumber>
    </recommendedName>
</protein>
<dbReference type="GO" id="GO:0005743">
    <property type="term" value="C:mitochondrial inner membrane"/>
    <property type="evidence" value="ECO:0007669"/>
    <property type="project" value="UniProtKB-SubCell"/>
</dbReference>
<evidence type="ECO:0000256" key="16">
    <source>
        <dbReference type="ARBA" id="ARBA00049551"/>
    </source>
</evidence>
<comment type="similarity">
    <text evidence="17">Belongs to the complex I subunit 5 family.</text>
</comment>
<feature type="transmembrane region" description="Helical" evidence="17">
    <location>
        <begin position="554"/>
        <end position="572"/>
    </location>
</feature>
<dbReference type="GO" id="GO:0015990">
    <property type="term" value="P:electron transport coupled proton transport"/>
    <property type="evidence" value="ECO:0007669"/>
    <property type="project" value="TreeGrafter"/>
</dbReference>
<feature type="transmembrane region" description="Helical" evidence="17">
    <location>
        <begin position="107"/>
        <end position="126"/>
    </location>
</feature>
<evidence type="ECO:0000259" key="18">
    <source>
        <dbReference type="Pfam" id="PF00361"/>
    </source>
</evidence>
<comment type="subcellular location">
    <subcellularLocation>
        <location evidence="2">Mitochondrion inner membrane</location>
        <topology evidence="2">Multi-pass membrane protein</topology>
    </subcellularLocation>
</comment>
<evidence type="ECO:0000256" key="1">
    <source>
        <dbReference type="ARBA" id="ARBA00003257"/>
    </source>
</evidence>
<dbReference type="EMBL" id="KF824869">
    <property type="protein sequence ID" value="AHG53356.1"/>
    <property type="molecule type" value="Genomic_DNA"/>
</dbReference>
<keyword evidence="13 17" id="KW-0830">Ubiquinone</keyword>
<dbReference type="InterPro" id="IPR001516">
    <property type="entry name" value="Proton_antipo_N"/>
</dbReference>
<dbReference type="EMBL" id="KF824868">
    <property type="protein sequence ID" value="AHG53343.1"/>
    <property type="molecule type" value="Genomic_DNA"/>
</dbReference>
<name>W8DV84_DROSN</name>
<dbReference type="Pfam" id="PF00662">
    <property type="entry name" value="Proton_antipo_N"/>
    <property type="match status" value="1"/>
</dbReference>
<accession>W8DV84</accession>
<evidence type="ECO:0000313" key="25">
    <source>
        <dbReference type="EMBL" id="AHG53356.1"/>
    </source>
</evidence>
<dbReference type="EMBL" id="KF824870">
    <property type="protein sequence ID" value="AHG53369.1"/>
    <property type="molecule type" value="Genomic_DNA"/>
</dbReference>
<keyword evidence="15 17" id="KW-0472">Membrane</keyword>
<feature type="transmembrane region" description="Helical" evidence="17">
    <location>
        <begin position="82"/>
        <end position="101"/>
    </location>
</feature>
<feature type="transmembrane region" description="Helical" evidence="17">
    <location>
        <begin position="416"/>
        <end position="439"/>
    </location>
</feature>
<sequence length="573" mass="65103">MCSISFINLISISLTCFLLSLYYLLNNMVYFIEWEVVSLNSMSIVMTFLFDWMSLLFMSFVLMIASLVIFYSKEYMESDENINRFIMLVLMFVLSMMLLIISPNLVSILLGWDGLGLVSYCLVIYFQNIKSYNAGMLTALSNRIGDVALLLAIAWMLNYGSWNYIFYLEVMQNEFSMLMIGSLVMLAAMTKSAQIPFSSWLPAAMAAPTPVSALVHSSTLVTAGVYLLIRFNIVLSTSWLGQLLLLLSGLTMFMAGLGANFEFDLKKIIALSTLSQLGLMMSILSMGFYKLAMFHLLTHALFKALLFMCAGAIIHNMNNSQDIRLMGGLSIHMPLTSACFNVSNLALCGMPFLAGFYSKDMILEIVSISNINMFSFFLYFFSTGLTVSYSFRLVYYSMTGDLNCGSLNMLNDESWVMLRGMLGLLFMSIIGGSMLNWLIFPFPYMICLPGYLKMLTLFVCIVGGLFGYLISISNLYSLNKSLLNYNLTLFLGSMWFMPYISTYGMIFYPLIYGQLVVKSFDQGWSEYFGGQHLYYKLSNYSKTLFLMHNNSLKIYLMLFVFWIMILFSFLLFL</sequence>
<feature type="transmembrane region" description="Helical" evidence="17">
    <location>
        <begin position="294"/>
        <end position="314"/>
    </location>
</feature>
<feature type="transmembrane region" description="Helical" evidence="17">
    <location>
        <begin position="268"/>
        <end position="288"/>
    </location>
</feature>
<feature type="transmembrane region" description="Helical" evidence="17">
    <location>
        <begin position="239"/>
        <end position="261"/>
    </location>
</feature>
<feature type="transmembrane region" description="Helical" evidence="17">
    <location>
        <begin position="213"/>
        <end position="233"/>
    </location>
</feature>
<geneLocation type="mitochondrion" evidence="21"/>
<feature type="transmembrane region" description="Helical" evidence="17">
    <location>
        <begin position="177"/>
        <end position="201"/>
    </location>
</feature>
<dbReference type="InterPro" id="IPR010934">
    <property type="entry name" value="NADH_DH_su5_C"/>
</dbReference>
<keyword evidence="5 17" id="KW-0813">Transport</keyword>
<keyword evidence="6" id="KW-0679">Respiratory chain</keyword>
<feature type="domain" description="NADH dehydrogenase subunit 5 C-terminal" evidence="20">
    <location>
        <begin position="389"/>
        <end position="569"/>
    </location>
</feature>
<dbReference type="PANTHER" id="PTHR42829">
    <property type="entry name" value="NADH-UBIQUINONE OXIDOREDUCTASE CHAIN 5"/>
    <property type="match status" value="1"/>
</dbReference>
<feature type="transmembrane region" description="Helical" evidence="17">
    <location>
        <begin position="451"/>
        <end position="470"/>
    </location>
</feature>
<reference evidence="21" key="1">
    <citation type="journal article" date="2014" name="Mol. Ecol.">
        <title>Sequential adaptive introgression of the mitochondrial genome in Drosophila yakuba and Drosophila santomea.</title>
        <authorList>
            <person name="Llopart A."/>
            <person name="Herrig D."/>
            <person name="Brud E."/>
            <person name="Stecklein Z."/>
        </authorList>
    </citation>
    <scope>NUCLEOTIDE SEQUENCE</scope>
    <source>
        <strain evidence="21">San_BS11</strain>
        <strain evidence="22">San_Cost</strain>
        <strain evidence="23">San_Rain36</strain>
        <strain evidence="24">San_sto18</strain>
        <strain evidence="25">San_sto4</strain>
        <strain evidence="26">San_sto7</strain>
    </source>
</reference>
<evidence type="ECO:0000256" key="12">
    <source>
        <dbReference type="ARBA" id="ARBA00023027"/>
    </source>
</evidence>
<evidence type="ECO:0000313" key="26">
    <source>
        <dbReference type="EMBL" id="AHG53369.1"/>
    </source>
</evidence>
<evidence type="ECO:0000313" key="21">
    <source>
        <dbReference type="EMBL" id="AHG53187.1"/>
    </source>
</evidence>
<evidence type="ECO:0000313" key="22">
    <source>
        <dbReference type="EMBL" id="AHG53239.1"/>
    </source>
</evidence>
<gene>
    <name evidence="21" type="primary">ND5</name>
</gene>
<keyword evidence="8" id="KW-0999">Mitochondrion inner membrane</keyword>
<evidence type="ECO:0000256" key="3">
    <source>
        <dbReference type="ARBA" id="ARBA00012944"/>
    </source>
</evidence>
<dbReference type="RefSeq" id="YP_009020626.1">
    <property type="nucleotide sequence ID" value="NC_023825.1"/>
</dbReference>
<feature type="transmembrane region" description="Helical" evidence="17">
    <location>
        <begin position="45"/>
        <end position="70"/>
    </location>
</feature>
<evidence type="ECO:0000313" key="24">
    <source>
        <dbReference type="EMBL" id="AHG53343.1"/>
    </source>
</evidence>
<evidence type="ECO:0000259" key="20">
    <source>
        <dbReference type="Pfam" id="PF06455"/>
    </source>
</evidence>
<evidence type="ECO:0000256" key="10">
    <source>
        <dbReference type="ARBA" id="ARBA00022982"/>
    </source>
</evidence>
<evidence type="ECO:0000259" key="19">
    <source>
        <dbReference type="Pfam" id="PF00662"/>
    </source>
</evidence>
<evidence type="ECO:0000256" key="8">
    <source>
        <dbReference type="ARBA" id="ARBA00022792"/>
    </source>
</evidence>
<dbReference type="EMBL" id="KF824866">
    <property type="protein sequence ID" value="AHG53317.1"/>
    <property type="molecule type" value="Genomic_DNA"/>
</dbReference>
<dbReference type="EMBL" id="KF824856">
    <property type="protein sequence ID" value="AHG53187.1"/>
    <property type="molecule type" value="Genomic_DNA"/>
</dbReference>
<dbReference type="GO" id="GO:0003954">
    <property type="term" value="F:NADH dehydrogenase activity"/>
    <property type="evidence" value="ECO:0007669"/>
    <property type="project" value="TreeGrafter"/>
</dbReference>
<organism evidence="21">
    <name type="scientific">Drosophila santomea</name>
    <name type="common">Fruit fly</name>
    <dbReference type="NCBI Taxonomy" id="129105"/>
    <lineage>
        <taxon>Eukaryota</taxon>
        <taxon>Metazoa</taxon>
        <taxon>Ecdysozoa</taxon>
        <taxon>Arthropoda</taxon>
        <taxon>Hexapoda</taxon>
        <taxon>Insecta</taxon>
        <taxon>Pterygota</taxon>
        <taxon>Neoptera</taxon>
        <taxon>Endopterygota</taxon>
        <taxon>Diptera</taxon>
        <taxon>Brachycera</taxon>
        <taxon>Muscomorpha</taxon>
        <taxon>Ephydroidea</taxon>
        <taxon>Drosophilidae</taxon>
        <taxon>Drosophila</taxon>
        <taxon>Sophophora</taxon>
    </lineage>
</organism>
<evidence type="ECO:0000256" key="13">
    <source>
        <dbReference type="ARBA" id="ARBA00023075"/>
    </source>
</evidence>
<evidence type="ECO:0000256" key="9">
    <source>
        <dbReference type="ARBA" id="ARBA00022967"/>
    </source>
</evidence>
<dbReference type="GeneID" id="18887208"/>
<feature type="transmembrane region" description="Helical" evidence="17">
    <location>
        <begin position="7"/>
        <end position="25"/>
    </location>
</feature>